<evidence type="ECO:0000256" key="2">
    <source>
        <dbReference type="ARBA" id="ARBA00005748"/>
    </source>
</evidence>
<name>A0ABP0FWJ3_CLALP</name>
<evidence type="ECO:0000313" key="10">
    <source>
        <dbReference type="Proteomes" id="UP001642483"/>
    </source>
</evidence>
<evidence type="ECO:0000256" key="4">
    <source>
        <dbReference type="ARBA" id="ARBA00022729"/>
    </source>
</evidence>
<evidence type="ECO:0000256" key="3">
    <source>
        <dbReference type="ARBA" id="ARBA00022692"/>
    </source>
</evidence>
<accession>A0ABP0FWJ3</accession>
<comment type="caution">
    <text evidence="9">The sequence shown here is derived from an EMBL/GenBank/DDBJ whole genome shotgun (WGS) entry which is preliminary data.</text>
</comment>
<dbReference type="EMBL" id="CAWYQH010000096">
    <property type="protein sequence ID" value="CAK8682921.1"/>
    <property type="molecule type" value="Genomic_DNA"/>
</dbReference>
<evidence type="ECO:0008006" key="11">
    <source>
        <dbReference type="Google" id="ProtNLM"/>
    </source>
</evidence>
<evidence type="ECO:0000256" key="8">
    <source>
        <dbReference type="SAM" id="Phobius"/>
    </source>
</evidence>
<dbReference type="Proteomes" id="UP001642483">
    <property type="component" value="Unassembled WGS sequence"/>
</dbReference>
<reference evidence="9 10" key="1">
    <citation type="submission" date="2024-02" db="EMBL/GenBank/DDBJ databases">
        <authorList>
            <person name="Daric V."/>
            <person name="Darras S."/>
        </authorList>
    </citation>
    <scope>NUCLEOTIDE SEQUENCE [LARGE SCALE GENOMIC DNA]</scope>
</reference>
<dbReference type="PANTHER" id="PTHR13598:SF1">
    <property type="entry name" value="AT07567P-RELATED"/>
    <property type="match status" value="1"/>
</dbReference>
<feature type="transmembrane region" description="Helical" evidence="8">
    <location>
        <begin position="6"/>
        <end position="24"/>
    </location>
</feature>
<keyword evidence="6 8" id="KW-0472">Membrane</keyword>
<gene>
    <name evidence="9" type="ORF">CVLEPA_LOCUS14046</name>
</gene>
<protein>
    <recommendedName>
        <fullName evidence="11">ATP synthase F0 subunit 8</fullName>
    </recommendedName>
</protein>
<comment type="subcellular location">
    <subcellularLocation>
        <location evidence="1">Nucleus inner membrane</location>
        <topology evidence="1">Multi-pass membrane protein</topology>
        <orientation evidence="1">Nucleoplasmic side</orientation>
    </subcellularLocation>
</comment>
<evidence type="ECO:0000256" key="1">
    <source>
        <dbReference type="ARBA" id="ARBA00004575"/>
    </source>
</evidence>
<keyword evidence="3 8" id="KW-0812">Transmembrane</keyword>
<keyword evidence="10" id="KW-1185">Reference proteome</keyword>
<evidence type="ECO:0000256" key="6">
    <source>
        <dbReference type="ARBA" id="ARBA00023136"/>
    </source>
</evidence>
<dbReference type="Pfam" id="PF10225">
    <property type="entry name" value="NEMP"/>
    <property type="match status" value="1"/>
</dbReference>
<organism evidence="9 10">
    <name type="scientific">Clavelina lepadiformis</name>
    <name type="common">Light-bulb sea squirt</name>
    <name type="synonym">Ascidia lepadiformis</name>
    <dbReference type="NCBI Taxonomy" id="159417"/>
    <lineage>
        <taxon>Eukaryota</taxon>
        <taxon>Metazoa</taxon>
        <taxon>Chordata</taxon>
        <taxon>Tunicata</taxon>
        <taxon>Ascidiacea</taxon>
        <taxon>Aplousobranchia</taxon>
        <taxon>Clavelinidae</taxon>
        <taxon>Clavelina</taxon>
    </lineage>
</organism>
<keyword evidence="5 8" id="KW-1133">Transmembrane helix</keyword>
<proteinExistence type="inferred from homology"/>
<comment type="similarity">
    <text evidence="2">Belongs to the NEMP family.</text>
</comment>
<dbReference type="InterPro" id="IPR019358">
    <property type="entry name" value="NEMP_fam"/>
</dbReference>
<dbReference type="PANTHER" id="PTHR13598">
    <property type="entry name" value="AT07567P-RELATED"/>
    <property type="match status" value="1"/>
</dbReference>
<keyword evidence="7" id="KW-0539">Nucleus</keyword>
<keyword evidence="4" id="KW-0732">Signal</keyword>
<evidence type="ECO:0000313" key="9">
    <source>
        <dbReference type="EMBL" id="CAK8682921.1"/>
    </source>
</evidence>
<sequence length="165" mass="19206">MSNGTFIMQFFVLFMYCWLWFFFIKKVLKLIITESLYVLSGLWKIIFFCGRKIPLISSIVTIIDDVINNGKSIIQPIRLLTNDEYKMQGEGETQNSLEELQKFCLSANFQHWEVLSKLSSPDRLIQFIQSKQHISENEGVEYEQYVAQNDHMLENPPLVNNAAGD</sequence>
<evidence type="ECO:0000256" key="7">
    <source>
        <dbReference type="ARBA" id="ARBA00023242"/>
    </source>
</evidence>
<evidence type="ECO:0000256" key="5">
    <source>
        <dbReference type="ARBA" id="ARBA00022989"/>
    </source>
</evidence>